<dbReference type="Pfam" id="PF13458">
    <property type="entry name" value="Peripla_BP_6"/>
    <property type="match status" value="1"/>
</dbReference>
<comment type="similarity">
    <text evidence="1">Belongs to the leucine-binding protein family.</text>
</comment>
<dbReference type="InterPro" id="IPR028082">
    <property type="entry name" value="Peripla_BP_I"/>
</dbReference>
<gene>
    <name evidence="6" type="ORF">GCM10011611_32250</name>
</gene>
<dbReference type="InterPro" id="IPR028081">
    <property type="entry name" value="Leu-bd"/>
</dbReference>
<evidence type="ECO:0000259" key="5">
    <source>
        <dbReference type="Pfam" id="PF13458"/>
    </source>
</evidence>
<evidence type="ECO:0000313" key="7">
    <source>
        <dbReference type="Proteomes" id="UP000646365"/>
    </source>
</evidence>
<reference evidence="6" key="2">
    <citation type="submission" date="2020-09" db="EMBL/GenBank/DDBJ databases">
        <authorList>
            <person name="Sun Q."/>
            <person name="Zhou Y."/>
        </authorList>
    </citation>
    <scope>NUCLEOTIDE SEQUENCE</scope>
    <source>
        <strain evidence="6">CGMCC 1.15725</strain>
    </source>
</reference>
<keyword evidence="2 4" id="KW-0732">Signal</keyword>
<organism evidence="6 7">
    <name type="scientific">Aliidongia dinghuensis</name>
    <dbReference type="NCBI Taxonomy" id="1867774"/>
    <lineage>
        <taxon>Bacteria</taxon>
        <taxon>Pseudomonadati</taxon>
        <taxon>Pseudomonadota</taxon>
        <taxon>Alphaproteobacteria</taxon>
        <taxon>Rhodospirillales</taxon>
        <taxon>Dongiaceae</taxon>
        <taxon>Aliidongia</taxon>
    </lineage>
</organism>
<dbReference type="Gene3D" id="3.40.50.2300">
    <property type="match status" value="2"/>
</dbReference>
<dbReference type="InterPro" id="IPR051010">
    <property type="entry name" value="BCAA_transport"/>
</dbReference>
<dbReference type="PANTHER" id="PTHR30483:SF6">
    <property type="entry name" value="PERIPLASMIC BINDING PROTEIN OF ABC TRANSPORTER FOR NATURAL AMINO ACIDS"/>
    <property type="match status" value="1"/>
</dbReference>
<evidence type="ECO:0000313" key="6">
    <source>
        <dbReference type="EMBL" id="GGF23699.1"/>
    </source>
</evidence>
<evidence type="ECO:0000256" key="2">
    <source>
        <dbReference type="ARBA" id="ARBA00022729"/>
    </source>
</evidence>
<dbReference type="SUPFAM" id="SSF53822">
    <property type="entry name" value="Periplasmic binding protein-like I"/>
    <property type="match status" value="1"/>
</dbReference>
<dbReference type="PANTHER" id="PTHR30483">
    <property type="entry name" value="LEUCINE-SPECIFIC-BINDING PROTEIN"/>
    <property type="match status" value="1"/>
</dbReference>
<dbReference type="Proteomes" id="UP000646365">
    <property type="component" value="Unassembled WGS sequence"/>
</dbReference>
<evidence type="ECO:0000256" key="1">
    <source>
        <dbReference type="ARBA" id="ARBA00010062"/>
    </source>
</evidence>
<evidence type="ECO:0000256" key="3">
    <source>
        <dbReference type="ARBA" id="ARBA00022970"/>
    </source>
</evidence>
<dbReference type="GO" id="GO:0006865">
    <property type="term" value="P:amino acid transport"/>
    <property type="evidence" value="ECO:0007669"/>
    <property type="project" value="UniProtKB-KW"/>
</dbReference>
<keyword evidence="3" id="KW-0029">Amino-acid transport</keyword>
<comment type="caution">
    <text evidence="6">The sequence shown here is derived from an EMBL/GenBank/DDBJ whole genome shotgun (WGS) entry which is preliminary data.</text>
</comment>
<protein>
    <submittedName>
        <fullName evidence="6">ABC transporter permease</fullName>
    </submittedName>
</protein>
<feature type="chain" id="PRO_5035221798" evidence="4">
    <location>
        <begin position="26"/>
        <end position="411"/>
    </location>
</feature>
<proteinExistence type="inferred from homology"/>
<feature type="signal peptide" evidence="4">
    <location>
        <begin position="1"/>
        <end position="25"/>
    </location>
</feature>
<dbReference type="CDD" id="cd06327">
    <property type="entry name" value="PBP1_SBP-like"/>
    <property type="match status" value="1"/>
</dbReference>
<reference evidence="6" key="1">
    <citation type="journal article" date="2014" name="Int. J. Syst. Evol. Microbiol.">
        <title>Complete genome sequence of Corynebacterium casei LMG S-19264T (=DSM 44701T), isolated from a smear-ripened cheese.</title>
        <authorList>
            <consortium name="US DOE Joint Genome Institute (JGI-PGF)"/>
            <person name="Walter F."/>
            <person name="Albersmeier A."/>
            <person name="Kalinowski J."/>
            <person name="Ruckert C."/>
        </authorList>
    </citation>
    <scope>NUCLEOTIDE SEQUENCE</scope>
    <source>
        <strain evidence="6">CGMCC 1.15725</strain>
    </source>
</reference>
<name>A0A8J3E2R6_9PROT</name>
<evidence type="ECO:0000256" key="4">
    <source>
        <dbReference type="SAM" id="SignalP"/>
    </source>
</evidence>
<feature type="domain" description="Leucine-binding protein" evidence="5">
    <location>
        <begin position="41"/>
        <end position="375"/>
    </location>
</feature>
<accession>A0A8J3E2R6</accession>
<keyword evidence="7" id="KW-1185">Reference proteome</keyword>
<dbReference type="AlphaFoldDB" id="A0A8J3E2R6"/>
<dbReference type="EMBL" id="BMJQ01000008">
    <property type="protein sequence ID" value="GGF23699.1"/>
    <property type="molecule type" value="Genomic_DNA"/>
</dbReference>
<keyword evidence="3" id="KW-0813">Transport</keyword>
<sequence>MDLRAMMPSALLLLALMALPGTATGADAPPAVTNVEAPSAVKIGILTDESGIYAEAGGPGNVVAARLAIADAGGTVLSRPIELLDADHKNDPAVGTQILTGWFYDGVDAVAGLSTSSVALAAQQIGRARDKTLLIAGAPDSDLIGTACAATSTHWAEDTYALARSTAEAVVPSGGDSWFFVTVDHAFGLAMERDANEAARALGALVLGRVRHPLGTADFSAVINAAKASHAKIVALADAGADLEHMIQQAGAAHLDAGGQTLAGLLVYLTDIHAVGLAAAQRLYVTEGFYWDQNDAARAFAKRFETEMHRMPTKQQAATYASVRHYLAAVAAAGTTEARAVNAEMRSLPIDFFGRPATIRPDGQVAYDLTLYQVKSPAESQYPWDYLKKVRDIPAARAFRPVAEGGCPLVK</sequence>